<feature type="compositionally biased region" description="Low complexity" evidence="1">
    <location>
        <begin position="1"/>
        <end position="17"/>
    </location>
</feature>
<feature type="region of interest" description="Disordered" evidence="1">
    <location>
        <begin position="57"/>
        <end position="100"/>
    </location>
</feature>
<protein>
    <recommendedName>
        <fullName evidence="5">Mid2 domain-containing protein</fullName>
    </recommendedName>
</protein>
<dbReference type="EMBL" id="ML732185">
    <property type="protein sequence ID" value="KAB8076110.1"/>
    <property type="molecule type" value="Genomic_DNA"/>
</dbReference>
<evidence type="ECO:0008006" key="5">
    <source>
        <dbReference type="Google" id="ProtNLM"/>
    </source>
</evidence>
<sequence>MTTSAPSTTTSAPSSSSQSGLGPTAKTAVGIGVGVGVPTVALLAALTFLKYRQSKKRVTSAVPPPFASIPPRGQAPPSPPKEVAGSHVSEWYPELPDRQY</sequence>
<keyword evidence="2" id="KW-0812">Transmembrane</keyword>
<reference evidence="3 4" key="1">
    <citation type="submission" date="2019-04" db="EMBL/GenBank/DDBJ databases">
        <title>Friends and foes A comparative genomics study of 23 Aspergillus species from section Flavi.</title>
        <authorList>
            <consortium name="DOE Joint Genome Institute"/>
            <person name="Kjaerbolling I."/>
            <person name="Vesth T."/>
            <person name="Frisvad J.C."/>
            <person name="Nybo J.L."/>
            <person name="Theobald S."/>
            <person name="Kildgaard S."/>
            <person name="Isbrandt T."/>
            <person name="Kuo A."/>
            <person name="Sato A."/>
            <person name="Lyhne E.K."/>
            <person name="Kogle M.E."/>
            <person name="Wiebenga A."/>
            <person name="Kun R.S."/>
            <person name="Lubbers R.J."/>
            <person name="Makela M.R."/>
            <person name="Barry K."/>
            <person name="Chovatia M."/>
            <person name="Clum A."/>
            <person name="Daum C."/>
            <person name="Haridas S."/>
            <person name="He G."/>
            <person name="LaButti K."/>
            <person name="Lipzen A."/>
            <person name="Mondo S."/>
            <person name="Riley R."/>
            <person name="Salamov A."/>
            <person name="Simmons B.A."/>
            <person name="Magnuson J.K."/>
            <person name="Henrissat B."/>
            <person name="Mortensen U.H."/>
            <person name="Larsen T.O."/>
            <person name="Devries R.P."/>
            <person name="Grigoriev I.V."/>
            <person name="Machida M."/>
            <person name="Baker S.E."/>
            <person name="Andersen M.R."/>
        </authorList>
    </citation>
    <scope>NUCLEOTIDE SEQUENCE [LARGE SCALE GENOMIC DNA]</scope>
    <source>
        <strain evidence="3 4">CBS 151.66</strain>
    </source>
</reference>
<evidence type="ECO:0000256" key="2">
    <source>
        <dbReference type="SAM" id="Phobius"/>
    </source>
</evidence>
<evidence type="ECO:0000313" key="3">
    <source>
        <dbReference type="EMBL" id="KAB8076110.1"/>
    </source>
</evidence>
<dbReference type="OrthoDB" id="5390143at2759"/>
<feature type="region of interest" description="Disordered" evidence="1">
    <location>
        <begin position="1"/>
        <end position="28"/>
    </location>
</feature>
<proteinExistence type="predicted"/>
<keyword evidence="2" id="KW-0472">Membrane</keyword>
<organism evidence="3 4">
    <name type="scientific">Aspergillus leporis</name>
    <dbReference type="NCBI Taxonomy" id="41062"/>
    <lineage>
        <taxon>Eukaryota</taxon>
        <taxon>Fungi</taxon>
        <taxon>Dikarya</taxon>
        <taxon>Ascomycota</taxon>
        <taxon>Pezizomycotina</taxon>
        <taxon>Eurotiomycetes</taxon>
        <taxon>Eurotiomycetidae</taxon>
        <taxon>Eurotiales</taxon>
        <taxon>Aspergillaceae</taxon>
        <taxon>Aspergillus</taxon>
        <taxon>Aspergillus subgen. Circumdati</taxon>
    </lineage>
</organism>
<dbReference type="Proteomes" id="UP000326565">
    <property type="component" value="Unassembled WGS sequence"/>
</dbReference>
<gene>
    <name evidence="3" type="ORF">BDV29DRAFT_155038</name>
</gene>
<evidence type="ECO:0000313" key="4">
    <source>
        <dbReference type="Proteomes" id="UP000326565"/>
    </source>
</evidence>
<dbReference type="AlphaFoldDB" id="A0A5N5XA30"/>
<evidence type="ECO:0000256" key="1">
    <source>
        <dbReference type="SAM" id="MobiDB-lite"/>
    </source>
</evidence>
<accession>A0A5N5XA30</accession>
<feature type="compositionally biased region" description="Pro residues" evidence="1">
    <location>
        <begin position="62"/>
        <end position="80"/>
    </location>
</feature>
<name>A0A5N5XA30_9EURO</name>
<keyword evidence="4" id="KW-1185">Reference proteome</keyword>
<keyword evidence="2" id="KW-1133">Transmembrane helix</keyword>
<feature type="transmembrane region" description="Helical" evidence="2">
    <location>
        <begin position="28"/>
        <end position="49"/>
    </location>
</feature>